<accession>A0A2P5I0B2</accession>
<feature type="compositionally biased region" description="Polar residues" evidence="1">
    <location>
        <begin position="87"/>
        <end position="102"/>
    </location>
</feature>
<protein>
    <submittedName>
        <fullName evidence="2">Uncharacterized protein</fullName>
    </submittedName>
</protein>
<reference evidence="2" key="1">
    <citation type="submission" date="2017-09" db="EMBL/GenBank/DDBJ databases">
        <title>Polyketide synthases of a Diaporthe helianthi virulent isolate.</title>
        <authorList>
            <person name="Baroncelli R."/>
        </authorList>
    </citation>
    <scope>NUCLEOTIDE SEQUENCE [LARGE SCALE GENOMIC DNA]</scope>
    <source>
        <strain evidence="2">7/96</strain>
    </source>
</reference>
<dbReference type="AlphaFoldDB" id="A0A2P5I0B2"/>
<comment type="caution">
    <text evidence="2">The sequence shown here is derived from an EMBL/GenBank/DDBJ whole genome shotgun (WGS) entry which is preliminary data.</text>
</comment>
<feature type="region of interest" description="Disordered" evidence="1">
    <location>
        <begin position="77"/>
        <end position="102"/>
    </location>
</feature>
<evidence type="ECO:0000313" key="3">
    <source>
        <dbReference type="Proteomes" id="UP000094444"/>
    </source>
</evidence>
<dbReference type="InParanoid" id="A0A2P5I0B2"/>
<sequence>MKFENKLGHRVWGGRGVEQLSTEQASEQEESTANSNGGKSGSKRSRGGHGVDARVRLYGQVAQDSSFGRTGCWEVEGEGAGRAAPESESQSQSLVMSRDQTGQGYERFEKAKVLVGKRYVSEAGSAIRSKQ</sequence>
<gene>
    <name evidence="2" type="ORF">DHEL01_v205670</name>
</gene>
<evidence type="ECO:0000313" key="2">
    <source>
        <dbReference type="EMBL" id="POS75934.1"/>
    </source>
</evidence>
<evidence type="ECO:0000256" key="1">
    <source>
        <dbReference type="SAM" id="MobiDB-lite"/>
    </source>
</evidence>
<feature type="compositionally biased region" description="Low complexity" evidence="1">
    <location>
        <begin position="21"/>
        <end position="37"/>
    </location>
</feature>
<dbReference type="OrthoDB" id="10552055at2759"/>
<dbReference type="EMBL" id="MAVT02000425">
    <property type="protein sequence ID" value="POS75934.1"/>
    <property type="molecule type" value="Genomic_DNA"/>
</dbReference>
<feature type="region of interest" description="Disordered" evidence="1">
    <location>
        <begin position="1"/>
        <end position="54"/>
    </location>
</feature>
<proteinExistence type="predicted"/>
<name>A0A2P5I0B2_DIAHE</name>
<keyword evidence="3" id="KW-1185">Reference proteome</keyword>
<organism evidence="2 3">
    <name type="scientific">Diaporthe helianthi</name>
    <dbReference type="NCBI Taxonomy" id="158607"/>
    <lineage>
        <taxon>Eukaryota</taxon>
        <taxon>Fungi</taxon>
        <taxon>Dikarya</taxon>
        <taxon>Ascomycota</taxon>
        <taxon>Pezizomycotina</taxon>
        <taxon>Sordariomycetes</taxon>
        <taxon>Sordariomycetidae</taxon>
        <taxon>Diaporthales</taxon>
        <taxon>Diaporthaceae</taxon>
        <taxon>Diaporthe</taxon>
    </lineage>
</organism>
<dbReference type="Proteomes" id="UP000094444">
    <property type="component" value="Unassembled WGS sequence"/>
</dbReference>